<dbReference type="InterPro" id="IPR047272">
    <property type="entry name" value="S49_SppA_C"/>
</dbReference>
<dbReference type="Gene3D" id="3.90.226.10">
    <property type="entry name" value="2-enoyl-CoA Hydratase, Chain A, domain 1"/>
    <property type="match status" value="3"/>
</dbReference>
<comment type="similarity">
    <text evidence="2">Belongs to the peptidase S49 family.</text>
</comment>
<keyword evidence="11" id="KW-1185">Reference proteome</keyword>
<dbReference type="NCBIfam" id="TIGR00706">
    <property type="entry name" value="SppA_dom"/>
    <property type="match status" value="1"/>
</dbReference>
<dbReference type="NCBIfam" id="TIGR00705">
    <property type="entry name" value="SppA_67K"/>
    <property type="match status" value="1"/>
</dbReference>
<dbReference type="InterPro" id="IPR029045">
    <property type="entry name" value="ClpP/crotonase-like_dom_sf"/>
</dbReference>
<comment type="subcellular location">
    <subcellularLocation>
        <location evidence="1">Membrane</location>
    </subcellularLocation>
</comment>
<dbReference type="GO" id="GO:0016020">
    <property type="term" value="C:membrane"/>
    <property type="evidence" value="ECO:0007669"/>
    <property type="project" value="UniProtKB-SubCell"/>
</dbReference>
<evidence type="ECO:0000256" key="8">
    <source>
        <dbReference type="SAM" id="Phobius"/>
    </source>
</evidence>
<keyword evidence="4 10" id="KW-0378">Hydrolase</keyword>
<dbReference type="STRING" id="1433126.BN938_1549"/>
<dbReference type="CDD" id="cd07018">
    <property type="entry name" value="S49_SppA_67K_type"/>
    <property type="match status" value="1"/>
</dbReference>
<evidence type="ECO:0000313" key="11">
    <source>
        <dbReference type="Proteomes" id="UP000027616"/>
    </source>
</evidence>
<accession>A0A060R871</accession>
<dbReference type="PANTHER" id="PTHR33209:SF1">
    <property type="entry name" value="PEPTIDASE S49 DOMAIN-CONTAINING PROTEIN"/>
    <property type="match status" value="1"/>
</dbReference>
<dbReference type="GO" id="GO:0006465">
    <property type="term" value="P:signal peptide processing"/>
    <property type="evidence" value="ECO:0007669"/>
    <property type="project" value="InterPro"/>
</dbReference>
<name>A0A060R871_9BACT</name>
<dbReference type="InterPro" id="IPR004635">
    <property type="entry name" value="Pept_S49_SppA"/>
</dbReference>
<evidence type="ECO:0000256" key="1">
    <source>
        <dbReference type="ARBA" id="ARBA00004370"/>
    </source>
</evidence>
<evidence type="ECO:0000259" key="9">
    <source>
        <dbReference type="Pfam" id="PF01343"/>
    </source>
</evidence>
<keyword evidence="8" id="KW-0812">Transmembrane</keyword>
<organism evidence="10 11">
    <name type="scientific">Mucinivorans hirudinis</name>
    <dbReference type="NCBI Taxonomy" id="1433126"/>
    <lineage>
        <taxon>Bacteria</taxon>
        <taxon>Pseudomonadati</taxon>
        <taxon>Bacteroidota</taxon>
        <taxon>Bacteroidia</taxon>
        <taxon>Bacteroidales</taxon>
        <taxon>Rikenellaceae</taxon>
        <taxon>Mucinivorans</taxon>
    </lineage>
</organism>
<feature type="domain" description="Peptidase S49" evidence="9">
    <location>
        <begin position="129"/>
        <end position="277"/>
    </location>
</feature>
<dbReference type="InterPro" id="IPR002142">
    <property type="entry name" value="Peptidase_S49"/>
</dbReference>
<proteinExistence type="inferred from homology"/>
<evidence type="ECO:0000256" key="6">
    <source>
        <dbReference type="ARBA" id="ARBA00023136"/>
    </source>
</evidence>
<dbReference type="CDD" id="cd07023">
    <property type="entry name" value="S49_Sppa_N_C"/>
    <property type="match status" value="1"/>
</dbReference>
<dbReference type="SUPFAM" id="SSF52096">
    <property type="entry name" value="ClpP/crotonase"/>
    <property type="match status" value="2"/>
</dbReference>
<protein>
    <submittedName>
        <fullName evidence="10">Protease IV</fullName>
        <ecNumber evidence="10">3.4.21.-</ecNumber>
    </submittedName>
</protein>
<dbReference type="AlphaFoldDB" id="A0A060R871"/>
<dbReference type="PATRIC" id="fig|1433126.3.peg.1534"/>
<dbReference type="eggNOG" id="COG0616">
    <property type="taxonomic scope" value="Bacteria"/>
</dbReference>
<keyword evidence="3 10" id="KW-0645">Protease</keyword>
<feature type="domain" description="Peptidase S49" evidence="9">
    <location>
        <begin position="376"/>
        <end position="526"/>
    </location>
</feature>
<evidence type="ECO:0000256" key="2">
    <source>
        <dbReference type="ARBA" id="ARBA00008683"/>
    </source>
</evidence>
<feature type="transmembrane region" description="Helical" evidence="8">
    <location>
        <begin position="7"/>
        <end position="34"/>
    </location>
</feature>
<evidence type="ECO:0000256" key="5">
    <source>
        <dbReference type="ARBA" id="ARBA00022825"/>
    </source>
</evidence>
<gene>
    <name evidence="10" type="ORF">BN938_1549</name>
</gene>
<keyword evidence="8" id="KW-1133">Transmembrane helix</keyword>
<dbReference type="KEGG" id="rbc:BN938_1549"/>
<dbReference type="InterPro" id="IPR004634">
    <property type="entry name" value="Pept_S49_pIV"/>
</dbReference>
<reference evidence="10 11" key="1">
    <citation type="journal article" date="2015" name="Genome Announc.">
        <title>Complete Genome Sequence of the Novel Leech Symbiont Mucinivorans hirudinis M3T.</title>
        <authorList>
            <person name="Nelson M.C."/>
            <person name="Bomar L."/>
            <person name="Graf J."/>
        </authorList>
    </citation>
    <scope>NUCLEOTIDE SEQUENCE [LARGE SCALE GENOMIC DNA]</scope>
    <source>
        <strain evidence="11">M3</strain>
    </source>
</reference>
<dbReference type="EMBL" id="HG934468">
    <property type="protein sequence ID" value="CDN31636.1"/>
    <property type="molecule type" value="Genomic_DNA"/>
</dbReference>
<dbReference type="PANTHER" id="PTHR33209">
    <property type="entry name" value="PROTEASE 4"/>
    <property type="match status" value="1"/>
</dbReference>
<keyword evidence="6 8" id="KW-0472">Membrane</keyword>
<dbReference type="OrthoDB" id="9764363at2"/>
<feature type="active site" description="Nucleophile" evidence="7">
    <location>
        <position position="391"/>
    </location>
</feature>
<dbReference type="Gene3D" id="6.20.330.10">
    <property type="match status" value="1"/>
</dbReference>
<evidence type="ECO:0000256" key="3">
    <source>
        <dbReference type="ARBA" id="ARBA00022670"/>
    </source>
</evidence>
<evidence type="ECO:0000256" key="4">
    <source>
        <dbReference type="ARBA" id="ARBA00022801"/>
    </source>
</evidence>
<keyword evidence="5" id="KW-0720">Serine protease</keyword>
<dbReference type="InterPro" id="IPR047217">
    <property type="entry name" value="S49_SppA_67K_type_N"/>
</dbReference>
<dbReference type="EC" id="3.4.21.-" evidence="10"/>
<evidence type="ECO:0000256" key="7">
    <source>
        <dbReference type="PIRSR" id="PIRSR001217-1"/>
    </source>
</evidence>
<feature type="active site" description="Proton donor/acceptor" evidence="7">
    <location>
        <position position="197"/>
    </location>
</feature>
<sequence>MNNFVKSFLACLLAIFVSSVLNILFWIILIFVVIGGTISNYEKISLKPRTILEIDLSASLPDKTSSNPLDEINFSTFKIKKSITLWDAVSLIKNAKDDPNIEGIYLSAGTGMQTPVSSLYELREALDDFRQSGKYVIAYADTYTQGSYFVASVADKVYLNPQGSFNWNGMSSTAIFVKGTLDKLGIEPEIIRYGKFKGAIEPLILTKLSDENRLQTESMLASMWGYVVEKVSQSREIPTEKLQEYASTLAIAFPADALRLGLVDELKYSDELSQELARMCDEDEPRLITLNQYKSVAPLAGSGDILSGDKVALLYAQGEIYDEGDKNKMIIGNELADELRELRKDENVKAVVVRVNSPGGSVLASDIIWREMLLMQQTKPLIISMGEYAASGGYYISCPADVIFAAPTTLTGSIGVFGVLLNVEKGAREKLGITTDIVRTNPMADAGNIFRPLTAFERAKMQTGVDSTYNRFVELVASGRDMSFAQVDDIAQGRVWSGLQGVENGLVDKVGTLKDAIAEAASRAALTSYRIETFPKTEDSFGSLFSTMLSSGAKLAGGLIGIKEQIETETEQFVRQNQGVKAKMETKLVVGF</sequence>
<evidence type="ECO:0000313" key="10">
    <source>
        <dbReference type="EMBL" id="CDN31636.1"/>
    </source>
</evidence>
<dbReference type="Pfam" id="PF01343">
    <property type="entry name" value="Peptidase_S49"/>
    <property type="match status" value="2"/>
</dbReference>
<dbReference type="PIRSF" id="PIRSF001217">
    <property type="entry name" value="Protease_4_SppA"/>
    <property type="match status" value="1"/>
</dbReference>
<dbReference type="HOGENOM" id="CLU_008856_1_1_10"/>
<dbReference type="Proteomes" id="UP000027616">
    <property type="component" value="Chromosome I"/>
</dbReference>
<dbReference type="GO" id="GO:0008236">
    <property type="term" value="F:serine-type peptidase activity"/>
    <property type="evidence" value="ECO:0007669"/>
    <property type="project" value="UniProtKB-KW"/>
</dbReference>